<comment type="catalytic activity">
    <reaction evidence="1">
        <text>Thiol-dependent hydrolysis of ester, thioester, amide, peptide and isopeptide bonds formed by the C-terminal Gly of ubiquitin (a 76-residue protein attached to proteins as an intracellular targeting signal).</text>
        <dbReference type="EC" id="3.4.19.12"/>
    </reaction>
</comment>
<keyword evidence="4" id="KW-0833">Ubl conjugation pathway</keyword>
<evidence type="ECO:0000313" key="10">
    <source>
        <dbReference type="EMBL" id="OAL33766.1"/>
    </source>
</evidence>
<evidence type="ECO:0000259" key="7">
    <source>
        <dbReference type="Pfam" id="PF12340"/>
    </source>
</evidence>
<dbReference type="InterPro" id="IPR051346">
    <property type="entry name" value="OTU_Deubiquitinase"/>
</dbReference>
<feature type="domain" description="DUF6606" evidence="9">
    <location>
        <begin position="17"/>
        <end position="288"/>
    </location>
</feature>
<gene>
    <name evidence="10" type="ORF">AYO20_06942</name>
</gene>
<evidence type="ECO:0000259" key="8">
    <source>
        <dbReference type="Pfam" id="PF12359"/>
    </source>
</evidence>
<dbReference type="InterPro" id="IPR046541">
    <property type="entry name" value="DUF6606"/>
</dbReference>
<dbReference type="EMBL" id="LVCJ01000046">
    <property type="protein sequence ID" value="OAL33766.1"/>
    <property type="molecule type" value="Genomic_DNA"/>
</dbReference>
<evidence type="ECO:0000259" key="9">
    <source>
        <dbReference type="Pfam" id="PF20255"/>
    </source>
</evidence>
<feature type="domain" description="DUF3645" evidence="8">
    <location>
        <begin position="2372"/>
        <end position="2405"/>
    </location>
</feature>
<dbReference type="InterPro" id="IPR022099">
    <property type="entry name" value="DUF3638"/>
</dbReference>
<dbReference type="GeneID" id="34590355"/>
<dbReference type="OrthoDB" id="3182339at2759"/>
<comment type="caution">
    <text evidence="10">The sequence shown here is derived from an EMBL/GenBank/DDBJ whole genome shotgun (WGS) entry which is preliminary data.</text>
</comment>
<dbReference type="Pfam" id="PF12359">
    <property type="entry name" value="DUF3645"/>
    <property type="match status" value="1"/>
</dbReference>
<reference evidence="10 11" key="1">
    <citation type="submission" date="2016-03" db="EMBL/GenBank/DDBJ databases">
        <title>The draft genome sequence of Fonsecaea nubica causative agent of cutaneous subcutaneous infection in human host.</title>
        <authorList>
            <person name="Costa F."/>
            <person name="Sybren D.H."/>
            <person name="Raittz R.T."/>
            <person name="Weiss V.A."/>
            <person name="Leao A.C."/>
            <person name="Gomes R."/>
            <person name="De Souza E.M."/>
            <person name="Pedrosa F.O."/>
            <person name="Steffens M.B."/>
            <person name="Bombassaro A."/>
            <person name="Tadra-Sfeir M.Z."/>
            <person name="Moreno L.F."/>
            <person name="Najafzadeh M.J."/>
            <person name="Felipe M.S."/>
            <person name="Teixeira M."/>
            <person name="Sun J."/>
            <person name="Xi L."/>
            <person name="Castro M.A."/>
            <person name="Vicente V.A."/>
        </authorList>
    </citation>
    <scope>NUCLEOTIDE SEQUENCE [LARGE SCALE GENOMIC DNA]</scope>
    <source>
        <strain evidence="10 11">CBS 269.64</strain>
    </source>
</reference>
<evidence type="ECO:0000256" key="4">
    <source>
        <dbReference type="ARBA" id="ARBA00022786"/>
    </source>
</evidence>
<dbReference type="RefSeq" id="XP_022498778.1">
    <property type="nucleotide sequence ID" value="XM_022645230.1"/>
</dbReference>
<evidence type="ECO:0000256" key="6">
    <source>
        <dbReference type="ARBA" id="ARBA00022807"/>
    </source>
</evidence>
<dbReference type="Pfam" id="PF12340">
    <property type="entry name" value="DUF3638"/>
    <property type="match status" value="1"/>
</dbReference>
<organism evidence="10 11">
    <name type="scientific">Fonsecaea nubica</name>
    <dbReference type="NCBI Taxonomy" id="856822"/>
    <lineage>
        <taxon>Eukaryota</taxon>
        <taxon>Fungi</taxon>
        <taxon>Dikarya</taxon>
        <taxon>Ascomycota</taxon>
        <taxon>Pezizomycotina</taxon>
        <taxon>Eurotiomycetes</taxon>
        <taxon>Chaetothyriomycetidae</taxon>
        <taxon>Chaetothyriales</taxon>
        <taxon>Herpotrichiellaceae</taxon>
        <taxon>Fonsecaea</taxon>
    </lineage>
</organism>
<evidence type="ECO:0000256" key="3">
    <source>
        <dbReference type="ARBA" id="ARBA00022670"/>
    </source>
</evidence>
<name>A0A178CWF6_9EURO</name>
<feature type="domain" description="DUF3638" evidence="7">
    <location>
        <begin position="2026"/>
        <end position="2247"/>
    </location>
</feature>
<dbReference type="Pfam" id="PF20255">
    <property type="entry name" value="DUF6606"/>
    <property type="match status" value="1"/>
</dbReference>
<accession>A0A178CWF6</accession>
<keyword evidence="3" id="KW-0645">Protease</keyword>
<dbReference type="PANTHER" id="PTHR13367">
    <property type="entry name" value="UBIQUITIN THIOESTERASE"/>
    <property type="match status" value="1"/>
</dbReference>
<dbReference type="PANTHER" id="PTHR13367:SF34">
    <property type="match status" value="1"/>
</dbReference>
<evidence type="ECO:0000256" key="5">
    <source>
        <dbReference type="ARBA" id="ARBA00022801"/>
    </source>
</evidence>
<keyword evidence="5" id="KW-0378">Hydrolase</keyword>
<dbReference type="Proteomes" id="UP000185904">
    <property type="component" value="Unassembled WGS sequence"/>
</dbReference>
<dbReference type="EC" id="3.4.19.12" evidence="2"/>
<sequence>MRAQSMDGSQSSPLWFMIHHMFLPPKLPREDDSSPDHEKALLDTTIAALREFKDLAIEDSNGAVDSVIRMVTSLSAVLDSDGTVNQGKLSDALRDLPEKGGTLLLHIRAQNAGIMVGQVGRSIHVEVFELSPLNGPVITTKGRLQRSFPGSAVALTIDAFAQPSFQATVAHTLAKMSHQPVVDTKPKARKAGRMHDEIRDTTHPKMVTELFMGFLGPVGTPMDVSRLSKNTREEVLWLDALLPWRRSPVWILLRVAMHMGFSRSASDGDLPAGYYKTFMVFLMAKVLQLSLQSEMPCDLLYIMNAKLNRRLIKLHPSASRAGITVVESVMSRTAAYLCDKWKEAIRQASLRLDLSVLENLDFKQDVSAPLHGLAGFVNSLSEGAHRTATNLYRPTSVLVKYQADALPTIPSASEKYTVYNLKAFEEWVASCLPQWLEHHRGDADTCGKLGALIVSYYRTASPLYTGNPESFSTLLLTIIELWIACDQSAVHLCKLLKDYDPGVPPEVAQGLLLPFKCQMQRLLRAEDYLKNRQRVAHHASPSIFRDYGQSGCFAVRYFNQSSEHQRLRDDIVLSATRTRDAKVQELHRKKEEYCSLMQRHDRSVCEYREVVVDRYYDIRESRHSDHCVRCDYKSRADRLTIDIHEWPLPQKDLEAKSTVFELRVPPFFGQWRDTALFLHVQVFQVKTPSAIRPQANHPLESYNGLSSFFVPHGLGRRLNLLSESKPHAVTHRRHKSINITTQSDVCLSNGLQYRYFDGATGNFIDSFETTDVVADLLTYSFPASSSPLRQFLFRPSTAPSGPSPNTVIASQSDCPAHMSLDEYKALCIIPLGYRIQWHNILLQLAVPSVDFGKDETSLVVLQSIYQAGPPQDGNVLRAGHEVLRDPNFATALLRGIEESLERVRENWESSQAVATFISVLVRLLSLTSTEDIKTRCRSYLRAVRTMTFSWVNLLMDKAHGATDDSHRAELLFHAAQLALVCTETFDVDERSLTGILSLPEDGSVFLQCCMLIQNSASAISGAMDPLTPILYQRWRSLCYRSYTVLAAQILGAQSRCLDEAIGQTWVSYKAGDGWRPVSDTFDHWLFTTLSPQGGERPVVVHYNLLTGELLVDGLPLARLPSEFMELPVYRTLFGQSDLEVMPSTLPGMQFSVKHDHAGYAVHLNIRPTLDALHPNRKDLRVRAVKDGRTYDLVPSWILQGEFPVHFTADFVHWYDTQDDHVECRPVGDPWNSSPDNWRLIRDPGQDRWHLVKGGLSLIGLSSQTSKVIGDILSPLETPEHVHIVRQCSLSTLEIELPRLSLAFTLESGTSLLESKQFRGMAVDTDQSLETLVGLHSKLILKNMVTGRRLLVVPAGPSSCQRAGDHVRIIIHHEAAAKAHAYPVDDQLGRLLDNGTLQSKLWLCYLHALTSFCLVDPLIKRTGTEQALSILSSAAVRSFDRLHRENIDVLRRIALLTPGRSYYPAHERVMQIVKWTPKLSFLAQHGSLYKGVQRIFDQAERTKIFYPGSYVEPPALDHVQPDLLDRDRIRSSTFDVSGFGAEDHTVTCDSIYSARDRGQNSSQGSNAFLMSTFAFQARPTVHYRFSTGWSTRVWRFLSQAQPTLGLDHPLPSELRYDAGWLQDWAKVVAKHWCTLHQLLSSAEPRFDRFRLMIWLSTLVFAKDCDIEIIQSLGAFFVLSRMTQLSPPAATSFRLSEGSRLLNQKLRSALRPALRPFSECPESCIARGPNESKRALKRRQESQFQSNQDRALNRLMQALEIQWPIDRPVWQNDAEVRTYMNMNKVKQIAQPLFSSWYDNYQLQEYLSQVEDVLQDVRVTPVDIHRPSLASPAMTLVRGRTFISIDDIFTAPPPSMHSWNYPVLPKNLLSPVNVGEGQPRLPSLLDDLQSLACSSSEVGYVNDLRGSLLSFQNWYKQYQLPSDTEGMKSTFHGHLARCNDGVQEIYADMSSAVSRELPAVVEIGQWPRICPMFFLHQLSRHRWSKITEDWRCCIIRYALALTELQRAERLVNLVDSRVDLIKELRDPGHTNWDPMEHPECLLLEVESGILIRSLQKEIASQMKDVVENATMQLNMGEGKSSVIIPIVAAALADGTRLVRTITAKPQAKQMSQMLISKLGGLLDRCVYYMPFSRSLRLEHADAVMIGDMCWECMENGGVLLVQPEHLLSFKLMGLECLITDKDTIGRSLLHIQEFFVASSRDIVDESDDNFSVKLELVYTMGEQRPIELSPQRWTCIQQVLELVKMFAPEVVRENPASMEMDAGPPGSFPRTRILDDDGQQRLFTRVARRLCEVGLEGFPIARQPMPIREAVFRYLTEPSLKRHEIDQVESQGLGGFWTEATKQSLLLLRGLLARGIMSFAFRQKRWRVQYGLDASRRPPTKLAVPYRAKDSPTLRSEFSHPDVVIVLTCLSHYYGGIDDDDLFLAFENLLKSDQGEIEYQEWVKDVPHLPPAFCQLTGINLKDRHLCVEQLFPPFRYAKKAIDYFLTHLVFPKEMREFPHKLSASGWDIGETKALPTSGFSGTSDSRMTLPLSVAHLDLPEQKHTNALVLEHLLRPENSVVLMPAPAGTCNSTAESLLNLVAGMDPPAQVILDVGAQILELNNGEVAREWLKRTRDDQQAQAVVFFNEDDELSVIDRNGQIERLQTSPFADQLDVCLVFLDEAHTRGTDLKLPAYYKAAVTLGANLTKDRLVQACMRMRKLGQGQSVVFCVPKEIERKFLSQKKAPASTDIGVPDVLCWAITETWVDTRRSIPLWALQGRRFEHQRQLWANAGTEGEVMSRRHAERFLEEEAQTLEDRYRPSIAADTPAFMDADHNMNLRRIEDRCREFHTLEHSTATLREEQERELSPEIVQEREVQRPAPAEPALHRIHADVKAFVLNGTIKNRSNAFKPAFETLRQTSAASHLDVSQFPRGILTTVDFASTVQSLGQSSLLDSYQRPVQWILTSIGDGRDNNIKHVVIISPYEAQMLLTDIRSSTRVTLHLYAPRPNLGIRPIDGLDLYRVTAMQTPSTLSRQYVYQLNLFAGQLYLDSFQEYVEVCTLLGLASEAAKEGSTIAADGFIIRGCNGQVHSASTFRDSPVSCLRVLMTNIRKNCEEIGKTHMGAILGGRLLSPSDFGT</sequence>
<dbReference type="InterPro" id="IPR022105">
    <property type="entry name" value="DUF3645"/>
</dbReference>
<proteinExistence type="predicted"/>
<dbReference type="GO" id="GO:0004843">
    <property type="term" value="F:cysteine-type deubiquitinase activity"/>
    <property type="evidence" value="ECO:0007669"/>
    <property type="project" value="UniProtKB-EC"/>
</dbReference>
<keyword evidence="6" id="KW-0788">Thiol protease</keyword>
<evidence type="ECO:0000313" key="11">
    <source>
        <dbReference type="Proteomes" id="UP000185904"/>
    </source>
</evidence>
<evidence type="ECO:0000256" key="1">
    <source>
        <dbReference type="ARBA" id="ARBA00000707"/>
    </source>
</evidence>
<protein>
    <recommendedName>
        <fullName evidence="2">ubiquitinyl hydrolase 1</fullName>
        <ecNumber evidence="2">3.4.19.12</ecNumber>
    </recommendedName>
</protein>
<dbReference type="GO" id="GO:0006508">
    <property type="term" value="P:proteolysis"/>
    <property type="evidence" value="ECO:0007669"/>
    <property type="project" value="UniProtKB-KW"/>
</dbReference>
<keyword evidence="11" id="KW-1185">Reference proteome</keyword>
<evidence type="ECO:0000256" key="2">
    <source>
        <dbReference type="ARBA" id="ARBA00012759"/>
    </source>
</evidence>